<feature type="region of interest" description="Disordered" evidence="1">
    <location>
        <begin position="57"/>
        <end position="135"/>
    </location>
</feature>
<protein>
    <submittedName>
        <fullName evidence="2">Uncharacterized protein</fullName>
    </submittedName>
</protein>
<evidence type="ECO:0000313" key="3">
    <source>
        <dbReference type="Proteomes" id="UP000054279"/>
    </source>
</evidence>
<sequence>MSTCRTCKQAEKLSAQAVVSVDPQQSIKVFATEHPNEPSMRAHGLQTVPTRIQSPIGVAGAARSSMPSQHLSQVATASGTATNGRDSPQRTYSGSDSGHDLDGAPDESDSASPHEGGMENEDGSFTIKASELGKL</sequence>
<dbReference type="Proteomes" id="UP000054279">
    <property type="component" value="Unassembled WGS sequence"/>
</dbReference>
<feature type="compositionally biased region" description="Polar residues" evidence="1">
    <location>
        <begin position="65"/>
        <end position="96"/>
    </location>
</feature>
<evidence type="ECO:0000313" key="2">
    <source>
        <dbReference type="EMBL" id="KIJ39118.1"/>
    </source>
</evidence>
<dbReference type="HOGENOM" id="CLU_012886_3_0_1"/>
<accession>A0A0C9U7X6</accession>
<dbReference type="EMBL" id="KN837154">
    <property type="protein sequence ID" value="KIJ39118.1"/>
    <property type="molecule type" value="Genomic_DNA"/>
</dbReference>
<dbReference type="AlphaFoldDB" id="A0A0C9U7X6"/>
<reference evidence="2 3" key="1">
    <citation type="submission" date="2014-06" db="EMBL/GenBank/DDBJ databases">
        <title>Evolutionary Origins and Diversification of the Mycorrhizal Mutualists.</title>
        <authorList>
            <consortium name="DOE Joint Genome Institute"/>
            <consortium name="Mycorrhizal Genomics Consortium"/>
            <person name="Kohler A."/>
            <person name="Kuo A."/>
            <person name="Nagy L.G."/>
            <person name="Floudas D."/>
            <person name="Copeland A."/>
            <person name="Barry K.W."/>
            <person name="Cichocki N."/>
            <person name="Veneault-Fourrey C."/>
            <person name="LaButti K."/>
            <person name="Lindquist E.A."/>
            <person name="Lipzen A."/>
            <person name="Lundell T."/>
            <person name="Morin E."/>
            <person name="Murat C."/>
            <person name="Riley R."/>
            <person name="Ohm R."/>
            <person name="Sun H."/>
            <person name="Tunlid A."/>
            <person name="Henrissat B."/>
            <person name="Grigoriev I.V."/>
            <person name="Hibbett D.S."/>
            <person name="Martin F."/>
        </authorList>
    </citation>
    <scope>NUCLEOTIDE SEQUENCE [LARGE SCALE GENOMIC DNA]</scope>
    <source>
        <strain evidence="2 3">SS14</strain>
    </source>
</reference>
<keyword evidence="3" id="KW-1185">Reference proteome</keyword>
<gene>
    <name evidence="2" type="ORF">M422DRAFT_257993</name>
</gene>
<organism evidence="2 3">
    <name type="scientific">Sphaerobolus stellatus (strain SS14)</name>
    <dbReference type="NCBI Taxonomy" id="990650"/>
    <lineage>
        <taxon>Eukaryota</taxon>
        <taxon>Fungi</taxon>
        <taxon>Dikarya</taxon>
        <taxon>Basidiomycota</taxon>
        <taxon>Agaricomycotina</taxon>
        <taxon>Agaricomycetes</taxon>
        <taxon>Phallomycetidae</taxon>
        <taxon>Geastrales</taxon>
        <taxon>Sphaerobolaceae</taxon>
        <taxon>Sphaerobolus</taxon>
    </lineage>
</organism>
<name>A0A0C9U7X6_SPHS4</name>
<proteinExistence type="predicted"/>
<evidence type="ECO:0000256" key="1">
    <source>
        <dbReference type="SAM" id="MobiDB-lite"/>
    </source>
</evidence>